<dbReference type="InParanoid" id="A0A0V1B4K0"/>
<accession>A0A0V1B4K0</accession>
<sequence>MDFQTIRAHLSKEKIVTEVGFEPTPTVNDKFDSDRNKSETQELRSCSKCASNMAPFILIKWSQRPCKTTCMDSNRWSSVRSSSTVLSNVPFSSLFPSSTPSSGQLLISALNSLPLQLLLGHSNSYWDSSVVGSSFMQISPFSLVWIILDEDRRLFLIQNHLSQAVTVVFVGERSYAHHVRRPDVVEPQFGTTTTGQRRRIREVIRMFTSLSRLTVVGAVVDHVTVFECFVDATVLFSQRFRTGNTERMVIFPLPPFEN</sequence>
<dbReference type="EMBL" id="JYDH01000109">
    <property type="protein sequence ID" value="KRY31866.1"/>
    <property type="molecule type" value="Genomic_DNA"/>
</dbReference>
<keyword evidence="2" id="KW-1185">Reference proteome</keyword>
<gene>
    <name evidence="1" type="ORF">T01_5171</name>
</gene>
<comment type="caution">
    <text evidence="1">The sequence shown here is derived from an EMBL/GenBank/DDBJ whole genome shotgun (WGS) entry which is preliminary data.</text>
</comment>
<evidence type="ECO:0000313" key="1">
    <source>
        <dbReference type="EMBL" id="KRY31866.1"/>
    </source>
</evidence>
<protein>
    <submittedName>
        <fullName evidence="1">Uncharacterized protein</fullName>
    </submittedName>
</protein>
<organism evidence="1 2">
    <name type="scientific">Trichinella spiralis</name>
    <name type="common">Trichina worm</name>
    <dbReference type="NCBI Taxonomy" id="6334"/>
    <lineage>
        <taxon>Eukaryota</taxon>
        <taxon>Metazoa</taxon>
        <taxon>Ecdysozoa</taxon>
        <taxon>Nematoda</taxon>
        <taxon>Enoplea</taxon>
        <taxon>Dorylaimia</taxon>
        <taxon>Trichinellida</taxon>
        <taxon>Trichinellidae</taxon>
        <taxon>Trichinella</taxon>
    </lineage>
</organism>
<name>A0A0V1B4K0_TRISP</name>
<evidence type="ECO:0000313" key="2">
    <source>
        <dbReference type="Proteomes" id="UP000054776"/>
    </source>
</evidence>
<reference evidence="1 2" key="1">
    <citation type="submission" date="2015-01" db="EMBL/GenBank/DDBJ databases">
        <title>Evolution of Trichinella species and genotypes.</title>
        <authorList>
            <person name="Korhonen P.K."/>
            <person name="Edoardo P."/>
            <person name="Giuseppe L.R."/>
            <person name="Gasser R.B."/>
        </authorList>
    </citation>
    <scope>NUCLEOTIDE SEQUENCE [LARGE SCALE GENOMIC DNA]</scope>
    <source>
        <strain evidence="1">ISS3</strain>
    </source>
</reference>
<dbReference type="Proteomes" id="UP000054776">
    <property type="component" value="Unassembled WGS sequence"/>
</dbReference>
<dbReference type="AlphaFoldDB" id="A0A0V1B4K0"/>
<proteinExistence type="predicted"/>